<dbReference type="AlphaFoldDB" id="A0A3Q9FLR8"/>
<reference evidence="2 3" key="1">
    <citation type="submission" date="2018-12" db="EMBL/GenBank/DDBJ databases">
        <title>Flammeovirga pectinis sp. nov., isolated from the gut of the Korean scallop, Patinopecten yessoensis.</title>
        <authorList>
            <person name="Bae J.-W."/>
            <person name="Jeong Y.-S."/>
            <person name="Kang W."/>
        </authorList>
    </citation>
    <scope>NUCLEOTIDE SEQUENCE [LARGE SCALE GENOMIC DNA]</scope>
    <source>
        <strain evidence="2 3">L12M1</strain>
    </source>
</reference>
<dbReference type="RefSeq" id="WP_126614281.1">
    <property type="nucleotide sequence ID" value="NZ_CP034562.1"/>
</dbReference>
<keyword evidence="1" id="KW-0732">Signal</keyword>
<keyword evidence="3" id="KW-1185">Reference proteome</keyword>
<dbReference type="EMBL" id="CP034562">
    <property type="protein sequence ID" value="AZQ62609.1"/>
    <property type="molecule type" value="Genomic_DNA"/>
</dbReference>
<protein>
    <submittedName>
        <fullName evidence="2">Uncharacterized protein</fullName>
    </submittedName>
</protein>
<accession>A0A3Q9FLR8</accession>
<dbReference type="Proteomes" id="UP000267268">
    <property type="component" value="Chromosome 1"/>
</dbReference>
<sequence>MLKIISKYFALLLFLLLTIKCDNPTIDPASITNIYFESTENIKIGIEGVDTTTMEVQILFEPNINKFKTIILAEIDLPTEFHSTIGKSSDISFEIEVNITNSTLNSVKDYSFIIDETENLNELIHIMTNGECIEMANSSNPIGVRVNEIELIKWDSEKDKYHINVQFLEYLIQGSTVEDVTIWQTNGVLQHLCD</sequence>
<feature type="signal peptide" evidence="1">
    <location>
        <begin position="1"/>
        <end position="22"/>
    </location>
</feature>
<gene>
    <name evidence="2" type="ORF">EI427_10280</name>
</gene>
<evidence type="ECO:0000256" key="1">
    <source>
        <dbReference type="SAM" id="SignalP"/>
    </source>
</evidence>
<organism evidence="2 3">
    <name type="scientific">Flammeovirga pectinis</name>
    <dbReference type="NCBI Taxonomy" id="2494373"/>
    <lineage>
        <taxon>Bacteria</taxon>
        <taxon>Pseudomonadati</taxon>
        <taxon>Bacteroidota</taxon>
        <taxon>Cytophagia</taxon>
        <taxon>Cytophagales</taxon>
        <taxon>Flammeovirgaceae</taxon>
        <taxon>Flammeovirga</taxon>
    </lineage>
</organism>
<proteinExistence type="predicted"/>
<evidence type="ECO:0000313" key="2">
    <source>
        <dbReference type="EMBL" id="AZQ62609.1"/>
    </source>
</evidence>
<dbReference type="KEGG" id="fll:EI427_10280"/>
<name>A0A3Q9FLR8_9BACT</name>
<evidence type="ECO:0000313" key="3">
    <source>
        <dbReference type="Proteomes" id="UP000267268"/>
    </source>
</evidence>
<dbReference type="OrthoDB" id="9822821at2"/>
<feature type="chain" id="PRO_5018785220" evidence="1">
    <location>
        <begin position="23"/>
        <end position="194"/>
    </location>
</feature>